<dbReference type="Pfam" id="PF01312">
    <property type="entry name" value="Bac_export_2"/>
    <property type="match status" value="1"/>
</dbReference>
<dbReference type="PRINTS" id="PR00950">
    <property type="entry name" value="TYPE3IMSPROT"/>
</dbReference>
<keyword evidence="3" id="KW-0472">Membrane</keyword>
<evidence type="ECO:0000256" key="1">
    <source>
        <dbReference type="ARBA" id="ARBA00010690"/>
    </source>
</evidence>
<dbReference type="PANTHER" id="PTHR30531">
    <property type="entry name" value="FLAGELLAR BIOSYNTHETIC PROTEIN FLHB"/>
    <property type="match status" value="1"/>
</dbReference>
<dbReference type="AlphaFoldDB" id="A0A2S9JP50"/>
<dbReference type="PANTHER" id="PTHR30531:SF12">
    <property type="entry name" value="FLAGELLAR BIOSYNTHETIC PROTEIN FLHB"/>
    <property type="match status" value="1"/>
</dbReference>
<dbReference type="RefSeq" id="WP_105733227.1">
    <property type="nucleotide sequence ID" value="NZ_PVBT01000002.1"/>
</dbReference>
<feature type="region of interest" description="Disordered" evidence="2">
    <location>
        <begin position="224"/>
        <end position="252"/>
    </location>
</feature>
<comment type="caution">
    <text evidence="4">The sequence shown here is derived from an EMBL/GenBank/DDBJ whole genome shotgun (WGS) entry which is preliminary data.</text>
</comment>
<evidence type="ECO:0000313" key="4">
    <source>
        <dbReference type="EMBL" id="PRD54997.1"/>
    </source>
</evidence>
<dbReference type="Gene3D" id="3.40.1690.10">
    <property type="entry name" value="secretion proteins EscU"/>
    <property type="match status" value="1"/>
</dbReference>
<evidence type="ECO:0000256" key="2">
    <source>
        <dbReference type="SAM" id="MobiDB-lite"/>
    </source>
</evidence>
<feature type="transmembrane region" description="Helical" evidence="3">
    <location>
        <begin position="26"/>
        <end position="49"/>
    </location>
</feature>
<feature type="transmembrane region" description="Helical" evidence="3">
    <location>
        <begin position="186"/>
        <end position="209"/>
    </location>
</feature>
<keyword evidence="3" id="KW-0812">Transmembrane</keyword>
<organism evidence="4 5">
    <name type="scientific">Phyllobacterium myrsinacearum</name>
    <dbReference type="NCBI Taxonomy" id="28101"/>
    <lineage>
        <taxon>Bacteria</taxon>
        <taxon>Pseudomonadati</taxon>
        <taxon>Pseudomonadota</taxon>
        <taxon>Alphaproteobacteria</taxon>
        <taxon>Hyphomicrobiales</taxon>
        <taxon>Phyllobacteriaceae</taxon>
        <taxon>Phyllobacterium</taxon>
    </lineage>
</organism>
<sequence>MSQTSEEKTLPASDKKIEDARKKGQVLHSADMVSGVVILSCTIFLAYIAPVLRQKIGVLLEEASHIYERPFADVWYRLSTIAVQALLTATLPILILTIFAILLTNLAITRGLVFSAKPIEPDFNRINPASGLKRIFSLKSVVEFAKALFKIAVVAAAFAIVFRGGLKALFESPSCGSQCMWATFLAMFKPLAVIAVGAFLVLGFCDIFLQRWLFLRDMRMTKTENKREQKDMEGDPLIRQERQRQRRSRGDGKTGLKNAVLLFFAPGDGVVGIRYVRGETPVPIVVCRASGIDAVQMNQQAQELGIPVTVDADLTSRLLQASTVGNPIPERIFQSVANALVAAGLI</sequence>
<proteinExistence type="inferred from homology"/>
<accession>A0A2S9JP50</accession>
<keyword evidence="5" id="KW-1185">Reference proteome</keyword>
<evidence type="ECO:0000256" key="3">
    <source>
        <dbReference type="SAM" id="Phobius"/>
    </source>
</evidence>
<name>A0A2S9JP50_9HYPH</name>
<dbReference type="SUPFAM" id="SSF160544">
    <property type="entry name" value="EscU C-terminal domain-like"/>
    <property type="match status" value="1"/>
</dbReference>
<reference evidence="4 5" key="1">
    <citation type="submission" date="2018-02" db="EMBL/GenBank/DDBJ databases">
        <title>The draft genome of Phyllobacterium myrsinacearum DSM5892.</title>
        <authorList>
            <person name="Li L."/>
            <person name="Liu L."/>
            <person name="Zhang X."/>
            <person name="Wang T."/>
        </authorList>
    </citation>
    <scope>NUCLEOTIDE SEQUENCE [LARGE SCALE GENOMIC DNA]</scope>
    <source>
        <strain evidence="4 5">DSM 5892</strain>
    </source>
</reference>
<dbReference type="GO" id="GO:0009306">
    <property type="term" value="P:protein secretion"/>
    <property type="evidence" value="ECO:0007669"/>
    <property type="project" value="InterPro"/>
</dbReference>
<keyword evidence="3" id="KW-1133">Transmembrane helix</keyword>
<evidence type="ECO:0000313" key="5">
    <source>
        <dbReference type="Proteomes" id="UP000238563"/>
    </source>
</evidence>
<feature type="transmembrane region" description="Helical" evidence="3">
    <location>
        <begin position="81"/>
        <end position="108"/>
    </location>
</feature>
<dbReference type="EMBL" id="PVBT01000002">
    <property type="protein sequence ID" value="PRD54997.1"/>
    <property type="molecule type" value="Genomic_DNA"/>
</dbReference>
<gene>
    <name evidence="4" type="ORF">C5750_07315</name>
</gene>
<feature type="transmembrane region" description="Helical" evidence="3">
    <location>
        <begin position="147"/>
        <end position="166"/>
    </location>
</feature>
<dbReference type="InterPro" id="IPR029025">
    <property type="entry name" value="T3SS_substrate_exporter_C"/>
</dbReference>
<comment type="similarity">
    <text evidence="1">Belongs to the type III secretion exporter family.</text>
</comment>
<dbReference type="Proteomes" id="UP000238563">
    <property type="component" value="Unassembled WGS sequence"/>
</dbReference>
<dbReference type="InterPro" id="IPR006135">
    <property type="entry name" value="T3SS_substrate_exporter"/>
</dbReference>
<dbReference type="OrthoDB" id="9807950at2"/>
<protein>
    <submittedName>
        <fullName evidence="4">Translocation protein in type III secretion system, RhcU</fullName>
    </submittedName>
</protein>
<dbReference type="GO" id="GO:0005886">
    <property type="term" value="C:plasma membrane"/>
    <property type="evidence" value="ECO:0007669"/>
    <property type="project" value="TreeGrafter"/>
</dbReference>